<dbReference type="SUPFAM" id="SSF48208">
    <property type="entry name" value="Six-hairpin glycosidases"/>
    <property type="match status" value="1"/>
</dbReference>
<dbReference type="InterPro" id="IPR008928">
    <property type="entry name" value="6-hairpin_glycosidase_sf"/>
</dbReference>
<dbReference type="AlphaFoldDB" id="A0A7Z0D9H8"/>
<gene>
    <name evidence="1" type="ORF">GGQ54_001718</name>
</gene>
<dbReference type="InterPro" id="IPR012341">
    <property type="entry name" value="6hp_glycosidase-like_sf"/>
</dbReference>
<comment type="caution">
    <text evidence="1">The sequence shown here is derived from an EMBL/GenBank/DDBJ whole genome shotgun (WGS) entry which is preliminary data.</text>
</comment>
<dbReference type="Gene3D" id="1.50.10.10">
    <property type="match status" value="1"/>
</dbReference>
<protein>
    <recommendedName>
        <fullName evidence="3">Prenyltransferase</fullName>
    </recommendedName>
</protein>
<dbReference type="RefSeq" id="WP_179445022.1">
    <property type="nucleotide sequence ID" value="NZ_JACBZS010000001.1"/>
</dbReference>
<organism evidence="1 2">
    <name type="scientific">Naumannella cuiyingiana</name>
    <dbReference type="NCBI Taxonomy" id="1347891"/>
    <lineage>
        <taxon>Bacteria</taxon>
        <taxon>Bacillati</taxon>
        <taxon>Actinomycetota</taxon>
        <taxon>Actinomycetes</taxon>
        <taxon>Propionibacteriales</taxon>
        <taxon>Propionibacteriaceae</taxon>
        <taxon>Naumannella</taxon>
    </lineage>
</organism>
<name>A0A7Z0D9H8_9ACTN</name>
<sequence length="343" mass="37272">MTAITSRAVPVLPGVLSAAEVRATGAGIAAMQHPSGAIPWFTGGHIDPWDHVEAAMGLAVAGFVDEAERAYRWSAATQRPDGSWPIKINADETVADDGTDANFISYLAVGVWHQWLVTGDDRFLAELWPIVRAAVDKVCGMRTTDGMIAWAEDARGNRFDEALVSGSASVHHSLTAALALAEAVGERRPDWVELRARIADDLGRHPERFADRRRWSMDWYYPVLGGAITGEAARARLSGRWEEFVVPGLGIRCVADRPWVTGAETCELAICLAGLGDRDGAERLLADMQHLREADGNYWTGLVFSDGLRWPEELSSWTAAAMLLAADAITVATAGHRVHRPAR</sequence>
<keyword evidence="2" id="KW-1185">Reference proteome</keyword>
<reference evidence="1 2" key="1">
    <citation type="submission" date="2020-07" db="EMBL/GenBank/DDBJ databases">
        <title>Sequencing the genomes of 1000 actinobacteria strains.</title>
        <authorList>
            <person name="Klenk H.-P."/>
        </authorList>
    </citation>
    <scope>NUCLEOTIDE SEQUENCE [LARGE SCALE GENOMIC DNA]</scope>
    <source>
        <strain evidence="1 2">DSM 103164</strain>
    </source>
</reference>
<evidence type="ECO:0000313" key="2">
    <source>
        <dbReference type="Proteomes" id="UP000527616"/>
    </source>
</evidence>
<dbReference type="Proteomes" id="UP000527616">
    <property type="component" value="Unassembled WGS sequence"/>
</dbReference>
<proteinExistence type="predicted"/>
<dbReference type="GO" id="GO:0005975">
    <property type="term" value="P:carbohydrate metabolic process"/>
    <property type="evidence" value="ECO:0007669"/>
    <property type="project" value="InterPro"/>
</dbReference>
<dbReference type="EMBL" id="JACBZS010000001">
    <property type="protein sequence ID" value="NYI71158.1"/>
    <property type="molecule type" value="Genomic_DNA"/>
</dbReference>
<accession>A0A7Z0D9H8</accession>
<evidence type="ECO:0008006" key="3">
    <source>
        <dbReference type="Google" id="ProtNLM"/>
    </source>
</evidence>
<evidence type="ECO:0000313" key="1">
    <source>
        <dbReference type="EMBL" id="NYI71158.1"/>
    </source>
</evidence>